<evidence type="ECO:0000256" key="1">
    <source>
        <dbReference type="SAM" id="MobiDB-lite"/>
    </source>
</evidence>
<sequence length="67" mass="7139">MTELNLNLLSPRIKAHKEALIHIVKPPVCTERAPPLHQRLPAAPGQTAAGSPCNGVGPSPGRTHYLD</sequence>
<dbReference type="Proteomes" id="UP000274122">
    <property type="component" value="Chromosome"/>
</dbReference>
<proteinExistence type="predicted"/>
<evidence type="ECO:0000313" key="3">
    <source>
        <dbReference type="Proteomes" id="UP000274122"/>
    </source>
</evidence>
<dbReference type="EMBL" id="LR134201">
    <property type="protein sequence ID" value="VEB96927.1"/>
    <property type="molecule type" value="Genomic_DNA"/>
</dbReference>
<reference evidence="2 3" key="1">
    <citation type="submission" date="2018-12" db="EMBL/GenBank/DDBJ databases">
        <authorList>
            <consortium name="Pathogen Informatics"/>
        </authorList>
    </citation>
    <scope>NUCLEOTIDE SEQUENCE [LARGE SCALE GENOMIC DNA]</scope>
    <source>
        <strain evidence="2 3">NCTC11466</strain>
    </source>
</reference>
<protein>
    <submittedName>
        <fullName evidence="2">Uncharacterized protein</fullName>
    </submittedName>
</protein>
<dbReference type="KEGG" id="clap:NCTC11466_01892"/>
<gene>
    <name evidence="2" type="ORF">NCTC11466_01892</name>
</gene>
<keyword evidence="3" id="KW-1185">Reference proteome</keyword>
<organism evidence="2 3">
    <name type="scientific">Cedecea lapagei</name>
    <dbReference type="NCBI Taxonomy" id="158823"/>
    <lineage>
        <taxon>Bacteria</taxon>
        <taxon>Pseudomonadati</taxon>
        <taxon>Pseudomonadota</taxon>
        <taxon>Gammaproteobacteria</taxon>
        <taxon>Enterobacterales</taxon>
        <taxon>Enterobacteriaceae</taxon>
        <taxon>Cedecea</taxon>
    </lineage>
</organism>
<name>A0A3S4IHH0_9ENTR</name>
<feature type="region of interest" description="Disordered" evidence="1">
    <location>
        <begin position="34"/>
        <end position="67"/>
    </location>
</feature>
<dbReference type="AlphaFoldDB" id="A0A3S4IHH0"/>
<evidence type="ECO:0000313" key="2">
    <source>
        <dbReference type="EMBL" id="VEB96927.1"/>
    </source>
</evidence>
<accession>A0A3S4IHH0</accession>